<accession>A0A1Q3BEF2</accession>
<dbReference type="SMART" id="SM00554">
    <property type="entry name" value="FAS1"/>
    <property type="match status" value="1"/>
</dbReference>
<keyword evidence="5" id="KW-0732">Signal</keyword>
<evidence type="ECO:0000256" key="4">
    <source>
        <dbReference type="ARBA" id="ARBA00022622"/>
    </source>
</evidence>
<evidence type="ECO:0000256" key="3">
    <source>
        <dbReference type="ARBA" id="ARBA00022475"/>
    </source>
</evidence>
<gene>
    <name evidence="10" type="ORF">CFOL_v3_09890</name>
</gene>
<feature type="domain" description="FAS1" evidence="9">
    <location>
        <begin position="1"/>
        <end position="125"/>
    </location>
</feature>
<dbReference type="Gene3D" id="2.30.180.10">
    <property type="entry name" value="FAS1 domain"/>
    <property type="match status" value="1"/>
</dbReference>
<dbReference type="GO" id="GO:0005886">
    <property type="term" value="C:plasma membrane"/>
    <property type="evidence" value="ECO:0007669"/>
    <property type="project" value="UniProtKB-SubCell"/>
</dbReference>
<feature type="compositionally biased region" description="Pro residues" evidence="8">
    <location>
        <begin position="133"/>
        <end position="143"/>
    </location>
</feature>
<dbReference type="InParanoid" id="A0A1Q3BEF2"/>
<evidence type="ECO:0000313" key="11">
    <source>
        <dbReference type="Proteomes" id="UP000187406"/>
    </source>
</evidence>
<dbReference type="GO" id="GO:0098552">
    <property type="term" value="C:side of membrane"/>
    <property type="evidence" value="ECO:0007669"/>
    <property type="project" value="UniProtKB-KW"/>
</dbReference>
<dbReference type="Pfam" id="PF02469">
    <property type="entry name" value="Fasciclin"/>
    <property type="match status" value="1"/>
</dbReference>
<comment type="caution">
    <text evidence="10">The sequence shown here is derived from an EMBL/GenBank/DDBJ whole genome shotgun (WGS) entry which is preliminary data.</text>
</comment>
<feature type="region of interest" description="Disordered" evidence="8">
    <location>
        <begin position="129"/>
        <end position="160"/>
    </location>
</feature>
<comment type="similarity">
    <text evidence="2">Belongs to the fasciclin-like AGP family.</text>
</comment>
<comment type="subcellular location">
    <subcellularLocation>
        <location evidence="1">Cell membrane</location>
        <topology evidence="1">Lipid-anchor</topology>
        <topology evidence="1">GPI-anchor</topology>
    </subcellularLocation>
</comment>
<dbReference type="PANTHER" id="PTHR32077:SF59">
    <property type="entry name" value="FASCICLIN-LIKE ARABINOGALACTAN PROTEIN 12"/>
    <property type="match status" value="1"/>
</dbReference>
<protein>
    <submittedName>
        <fullName evidence="10">Fasciclin domain-containing protein</fullName>
    </submittedName>
</protein>
<keyword evidence="4" id="KW-0449">Lipoprotein</keyword>
<dbReference type="InterPro" id="IPR045003">
    <property type="entry name" value="FLA_A"/>
</dbReference>
<dbReference type="SUPFAM" id="SSF82153">
    <property type="entry name" value="FAS1 domain"/>
    <property type="match status" value="1"/>
</dbReference>
<name>A0A1Q3BEF2_CEPFO</name>
<evidence type="ECO:0000259" key="9">
    <source>
        <dbReference type="PROSITE" id="PS50213"/>
    </source>
</evidence>
<evidence type="ECO:0000313" key="10">
    <source>
        <dbReference type="EMBL" id="GAV66380.1"/>
    </source>
</evidence>
<dbReference type="PANTHER" id="PTHR32077">
    <property type="entry name" value="FASCICLIN-LIKE ARABINOGALACTAN PROTEIN"/>
    <property type="match status" value="1"/>
</dbReference>
<evidence type="ECO:0000256" key="2">
    <source>
        <dbReference type="ARBA" id="ARBA00007843"/>
    </source>
</evidence>
<dbReference type="InterPro" id="IPR000782">
    <property type="entry name" value="FAS1_domain"/>
</dbReference>
<keyword evidence="6" id="KW-0472">Membrane</keyword>
<evidence type="ECO:0000256" key="8">
    <source>
        <dbReference type="SAM" id="MobiDB-lite"/>
    </source>
</evidence>
<dbReference type="Proteomes" id="UP000187406">
    <property type="component" value="Unassembled WGS sequence"/>
</dbReference>
<comment type="function">
    <text evidence="7">May be a cell surface adhesion protein.</text>
</comment>
<dbReference type="STRING" id="3775.A0A1Q3BEF2"/>
<keyword evidence="3" id="KW-1003">Cell membrane</keyword>
<dbReference type="AlphaFoldDB" id="A0A1Q3BEF2"/>
<proteinExistence type="inferred from homology"/>
<sequence>MQQTSVDTQLYNQLNNSNNGITIFAPSDNAFSSLKPGTLNSLTDQQKVELIQFHVIPQHLSMSTFQTASNPLRTNAGDSADWLFPLNVTTSGNSVNITTGLTNTSVSGTVYTDDQLAIYQVDQVLQPPAIFNPSPPPPAPAPAPSKKKGHGAATDTSVPADASSPMHINIVVSVGVAIVAAFCL</sequence>
<dbReference type="FunCoup" id="A0A1Q3BEF2">
    <property type="interactions" value="7"/>
</dbReference>
<keyword evidence="4" id="KW-0325">Glycoprotein</keyword>
<dbReference type="InterPro" id="IPR036378">
    <property type="entry name" value="FAS1_dom_sf"/>
</dbReference>
<organism evidence="10 11">
    <name type="scientific">Cephalotus follicularis</name>
    <name type="common">Albany pitcher plant</name>
    <dbReference type="NCBI Taxonomy" id="3775"/>
    <lineage>
        <taxon>Eukaryota</taxon>
        <taxon>Viridiplantae</taxon>
        <taxon>Streptophyta</taxon>
        <taxon>Embryophyta</taxon>
        <taxon>Tracheophyta</taxon>
        <taxon>Spermatophyta</taxon>
        <taxon>Magnoliopsida</taxon>
        <taxon>eudicotyledons</taxon>
        <taxon>Gunneridae</taxon>
        <taxon>Pentapetalae</taxon>
        <taxon>rosids</taxon>
        <taxon>fabids</taxon>
        <taxon>Oxalidales</taxon>
        <taxon>Cephalotaceae</taxon>
        <taxon>Cephalotus</taxon>
    </lineage>
</organism>
<reference evidence="11" key="1">
    <citation type="submission" date="2016-04" db="EMBL/GenBank/DDBJ databases">
        <title>Cephalotus genome sequencing.</title>
        <authorList>
            <person name="Fukushima K."/>
            <person name="Hasebe M."/>
            <person name="Fang X."/>
        </authorList>
    </citation>
    <scope>NUCLEOTIDE SEQUENCE [LARGE SCALE GENOMIC DNA]</scope>
    <source>
        <strain evidence="11">cv. St1</strain>
    </source>
</reference>
<evidence type="ECO:0000256" key="6">
    <source>
        <dbReference type="ARBA" id="ARBA00023136"/>
    </source>
</evidence>
<evidence type="ECO:0000256" key="7">
    <source>
        <dbReference type="ARBA" id="ARBA00024686"/>
    </source>
</evidence>
<keyword evidence="4" id="KW-0336">GPI-anchor</keyword>
<dbReference type="GO" id="GO:0009834">
    <property type="term" value="P:plant-type secondary cell wall biogenesis"/>
    <property type="evidence" value="ECO:0007669"/>
    <property type="project" value="TreeGrafter"/>
</dbReference>
<evidence type="ECO:0000256" key="1">
    <source>
        <dbReference type="ARBA" id="ARBA00004609"/>
    </source>
</evidence>
<dbReference type="OrthoDB" id="286301at2759"/>
<evidence type="ECO:0000256" key="5">
    <source>
        <dbReference type="ARBA" id="ARBA00022729"/>
    </source>
</evidence>
<dbReference type="PROSITE" id="PS50213">
    <property type="entry name" value="FAS1"/>
    <property type="match status" value="1"/>
</dbReference>
<dbReference type="EMBL" id="BDDD01000476">
    <property type="protein sequence ID" value="GAV66380.1"/>
    <property type="molecule type" value="Genomic_DNA"/>
</dbReference>
<keyword evidence="11" id="KW-1185">Reference proteome</keyword>